<dbReference type="InterPro" id="IPR007021">
    <property type="entry name" value="DUF659"/>
</dbReference>
<dbReference type="Proteomes" id="UP000631114">
    <property type="component" value="Unassembled WGS sequence"/>
</dbReference>
<dbReference type="AlphaFoldDB" id="A0A835HS40"/>
<feature type="compositionally biased region" description="Polar residues" evidence="1">
    <location>
        <begin position="92"/>
        <end position="102"/>
    </location>
</feature>
<evidence type="ECO:0000313" key="4">
    <source>
        <dbReference type="Proteomes" id="UP000631114"/>
    </source>
</evidence>
<evidence type="ECO:0000256" key="1">
    <source>
        <dbReference type="SAM" id="MobiDB-lite"/>
    </source>
</evidence>
<dbReference type="EMBL" id="JADFTS010000006">
    <property type="protein sequence ID" value="KAF9603237.1"/>
    <property type="molecule type" value="Genomic_DNA"/>
</dbReference>
<proteinExistence type="predicted"/>
<feature type="domain" description="DUF659" evidence="2">
    <location>
        <begin position="2"/>
        <end position="91"/>
    </location>
</feature>
<gene>
    <name evidence="3" type="ORF">IFM89_034570</name>
</gene>
<sequence length="514" mass="57020">MKIKWSTYGVTVMCDSWTGPTRQCLMNFMVYCAGLMTFDLSVDLSKHKKDHRHLLKHMRRVVDKVGKENVVQIVTDNGVNFKKTGEMLARENVQSPNDTQLDGETYYDPDAWRMPSDGDHDNAYNVVDDDNDSNDDDHAQVRASGPSRGGGGGRGDGSGPSRVGGGGPPGFDYDHAQVRASGPSQGGGSGRGDGSGPSRVGGGGPPSFDGNDGVQSQQRRVSIGGGVGSQRVTAPSAHQVVGVDALLLGLNNQLVVPHSAVIIEEYTLLKRMGLTMQLKTLTMVLPPNEDLVKEKVDKGEQILHRAQTPTIVFMGKGHLLWSRYFSYVNPQEEYSRSQYYGNWNDPQACSTTSTYATPLEQYVSLSFMEIGMLYLTRWNERDQSMEDVQPFSDHSVDMPPPAWGTVWEPMSRPIVEETGYLIIGYLKLCGKNWISQHMTCTWKTLRIGSAKPSLGTSIVMIFFLNLYYMVSKTFKKVVNHSGSSLLYNGLESQPLLVWNKVKVFLYWMSVFYHV</sequence>
<dbReference type="PANTHER" id="PTHR32166:SF105">
    <property type="entry name" value="HAT DIMERIZATION DOMAIN-CONTAINING PROTEIN"/>
    <property type="match status" value="1"/>
</dbReference>
<keyword evidence="4" id="KW-1185">Reference proteome</keyword>
<feature type="region of interest" description="Disordered" evidence="1">
    <location>
        <begin position="90"/>
        <end position="219"/>
    </location>
</feature>
<reference evidence="3 4" key="1">
    <citation type="submission" date="2020-10" db="EMBL/GenBank/DDBJ databases">
        <title>The Coptis chinensis genome and diversification of protoberbering-type alkaloids.</title>
        <authorList>
            <person name="Wang B."/>
            <person name="Shu S."/>
            <person name="Song C."/>
            <person name="Liu Y."/>
        </authorList>
    </citation>
    <scope>NUCLEOTIDE SEQUENCE [LARGE SCALE GENOMIC DNA]</scope>
    <source>
        <strain evidence="3">HL-2020</strain>
        <tissue evidence="3">Leaf</tissue>
    </source>
</reference>
<accession>A0A835HS40</accession>
<dbReference type="Pfam" id="PF04937">
    <property type="entry name" value="DUF659"/>
    <property type="match status" value="1"/>
</dbReference>
<organism evidence="3 4">
    <name type="scientific">Coptis chinensis</name>
    <dbReference type="NCBI Taxonomy" id="261450"/>
    <lineage>
        <taxon>Eukaryota</taxon>
        <taxon>Viridiplantae</taxon>
        <taxon>Streptophyta</taxon>
        <taxon>Embryophyta</taxon>
        <taxon>Tracheophyta</taxon>
        <taxon>Spermatophyta</taxon>
        <taxon>Magnoliopsida</taxon>
        <taxon>Ranunculales</taxon>
        <taxon>Ranunculaceae</taxon>
        <taxon>Coptidoideae</taxon>
        <taxon>Coptis</taxon>
    </lineage>
</organism>
<protein>
    <recommendedName>
        <fullName evidence="2">DUF659 domain-containing protein</fullName>
    </recommendedName>
</protein>
<name>A0A835HS40_9MAGN</name>
<comment type="caution">
    <text evidence="3">The sequence shown here is derived from an EMBL/GenBank/DDBJ whole genome shotgun (WGS) entry which is preliminary data.</text>
</comment>
<feature type="compositionally biased region" description="Gly residues" evidence="1">
    <location>
        <begin position="184"/>
        <end position="205"/>
    </location>
</feature>
<feature type="compositionally biased region" description="Gly residues" evidence="1">
    <location>
        <begin position="147"/>
        <end position="169"/>
    </location>
</feature>
<evidence type="ECO:0000313" key="3">
    <source>
        <dbReference type="EMBL" id="KAF9603237.1"/>
    </source>
</evidence>
<evidence type="ECO:0000259" key="2">
    <source>
        <dbReference type="Pfam" id="PF04937"/>
    </source>
</evidence>
<dbReference type="PANTHER" id="PTHR32166">
    <property type="entry name" value="OSJNBA0013A04.12 PROTEIN"/>
    <property type="match status" value="1"/>
</dbReference>